<comment type="caution">
    <text evidence="9">Lacks conserved residue(s) required for the propagation of feature annotation.</text>
</comment>
<feature type="region of interest" description="Disordered" evidence="11">
    <location>
        <begin position="353"/>
        <end position="384"/>
    </location>
</feature>
<dbReference type="NCBIfam" id="TIGR00500">
    <property type="entry name" value="met_pdase_I"/>
    <property type="match status" value="1"/>
</dbReference>
<feature type="binding site" evidence="9">
    <location>
        <position position="220"/>
    </location>
    <ligand>
        <name>a divalent metal cation</name>
        <dbReference type="ChEBI" id="CHEBI:60240"/>
        <label>1</label>
    </ligand>
</feature>
<comment type="catalytic activity">
    <reaction evidence="9 10">
        <text>Release of N-terminal amino acids, preferentially methionine, from peptides and arylamides.</text>
        <dbReference type="EC" id="3.4.11.18"/>
    </reaction>
</comment>
<dbReference type="InterPro" id="IPR002467">
    <property type="entry name" value="Pept_M24A_MAP1"/>
</dbReference>
<feature type="binding site" evidence="9">
    <location>
        <position position="209"/>
    </location>
    <ligand>
        <name>a divalent metal cation</name>
        <dbReference type="ChEBI" id="CHEBI:60240"/>
        <label>1</label>
    </ligand>
</feature>
<dbReference type="Gene3D" id="3.90.230.10">
    <property type="entry name" value="Creatinase/methionine aminopeptidase superfamily"/>
    <property type="match status" value="1"/>
</dbReference>
<sequence>MAVLLSRPNLRVYANHEAFLSSSSSLVMGTHVTSFTPFSGKNSSCQKRLLVSAKRISGLEEAMRIRRERELNGTPTASRRRPPLRRGRVSPRLLVPDHIQLPPYTSSNEVPEISSEFQIPDAEGIVHMRAACELAARVLDYAGTLVRPSVTTNEIDKAVHQMIIDAGAYPSPLGYGRFPKSVCTSVNECMCHGIPDSRQLQDGDIINIDVTVYLNGYHGDTSKTFLCGNVNTATKRLVKVTEECLEKGIAVCKDGAPFRKIGKRISEHAEKFGFGVVDRFVGHGVGTIFHSEPLIFHCRNEFPGVMVEGQTFTIAIEACRKEMSLQGNSESYEQTFKGGPVFEEFIPMKNVISDSPDESEQRGDNKNGKNVVSSSDDCSNDGSTKSDWLKSVQLWNHTPDQSTDKDLIRELSVTEVQKNGSAEAFQFQPVSCAQRQEVTIPRVSSTTESGGGRGGGSSKARRHWSPDLHRLFLAAIEELGGAFVATPKQIKEKMKVDGLTNDEVKSHLQKYRFHERPSSSSSTQETQTQSNLLPSPPPAPQFVVLGGLWVPPLNYACTVTDTTILHSAPDRIYAPEPLRAQTDTMILHSPPDRIYAPKPLRAQLPENVATRLLQKRKRSDQARNHHNGSYGSDSSATSSD</sequence>
<dbReference type="Gramene" id="KZM82508">
    <property type="protein sequence ID" value="KZM82508"/>
    <property type="gene ID" value="DCAR_030077"/>
</dbReference>
<feature type="region of interest" description="Disordered" evidence="11">
    <location>
        <begin position="438"/>
        <end position="462"/>
    </location>
</feature>
<comment type="caution">
    <text evidence="13">The sequence shown here is derived from an EMBL/GenBank/DDBJ whole genome shotgun (WGS) entry which is preliminary data.</text>
</comment>
<keyword evidence="7" id="KW-0804">Transcription</keyword>
<keyword evidence="2 9" id="KW-0031">Aminopeptidase</keyword>
<evidence type="ECO:0000256" key="6">
    <source>
        <dbReference type="ARBA" id="ARBA00023015"/>
    </source>
</evidence>
<feature type="binding site" evidence="9">
    <location>
        <position position="290"/>
    </location>
    <ligand>
        <name>substrate</name>
    </ligand>
</feature>
<dbReference type="PRINTS" id="PR00599">
    <property type="entry name" value="MAPEPTIDASE"/>
</dbReference>
<evidence type="ECO:0000256" key="11">
    <source>
        <dbReference type="SAM" id="MobiDB-lite"/>
    </source>
</evidence>
<evidence type="ECO:0000256" key="9">
    <source>
        <dbReference type="HAMAP-Rule" id="MF_03174"/>
    </source>
</evidence>
<keyword evidence="4 9" id="KW-0479">Metal-binding</keyword>
<feature type="compositionally biased region" description="Low complexity" evidence="11">
    <location>
        <begin position="628"/>
        <end position="640"/>
    </location>
</feature>
<evidence type="ECO:0000256" key="10">
    <source>
        <dbReference type="RuleBase" id="RU003653"/>
    </source>
</evidence>
<dbReference type="GO" id="GO:0005634">
    <property type="term" value="C:nucleus"/>
    <property type="evidence" value="ECO:0007669"/>
    <property type="project" value="UniProtKB-SubCell"/>
</dbReference>
<comment type="similarity">
    <text evidence="9">Belongs to the peptidase M24A family. Methionine aminopeptidase type 1 subfamily.</text>
</comment>
<dbReference type="InterPro" id="IPR001714">
    <property type="entry name" value="Pept_M24_MAP"/>
</dbReference>
<dbReference type="InterPro" id="IPR017930">
    <property type="entry name" value="Myb_dom"/>
</dbReference>
<dbReference type="CDD" id="cd01086">
    <property type="entry name" value="MetAP1"/>
    <property type="match status" value="1"/>
</dbReference>
<evidence type="ECO:0000313" key="13">
    <source>
        <dbReference type="EMBL" id="KZM82508.1"/>
    </source>
</evidence>
<evidence type="ECO:0000259" key="12">
    <source>
        <dbReference type="PROSITE" id="PS51294"/>
    </source>
</evidence>
<dbReference type="GO" id="GO:0009507">
    <property type="term" value="C:chloroplast"/>
    <property type="evidence" value="ECO:0007669"/>
    <property type="project" value="TreeGrafter"/>
</dbReference>
<keyword evidence="3 9" id="KW-0645">Protease</keyword>
<protein>
    <recommendedName>
        <fullName evidence="10">Methionine aminopeptidase</fullName>
        <ecNumber evidence="10">3.4.11.18</ecNumber>
    </recommendedName>
</protein>
<dbReference type="InterPro" id="IPR036005">
    <property type="entry name" value="Creatinase/aminopeptidase-like"/>
</dbReference>
<feature type="region of interest" description="Disordered" evidence="11">
    <location>
        <begin position="614"/>
        <end position="640"/>
    </location>
</feature>
<dbReference type="InterPro" id="IPR009057">
    <property type="entry name" value="Homeodomain-like_sf"/>
</dbReference>
<evidence type="ECO:0000256" key="8">
    <source>
        <dbReference type="ARBA" id="ARBA00023242"/>
    </source>
</evidence>
<dbReference type="PANTHER" id="PTHR43330">
    <property type="entry name" value="METHIONINE AMINOPEPTIDASE"/>
    <property type="match status" value="1"/>
</dbReference>
<dbReference type="EC" id="3.4.11.18" evidence="10"/>
<feature type="region of interest" description="Disordered" evidence="11">
    <location>
        <begin position="67"/>
        <end position="89"/>
    </location>
</feature>
<reference evidence="13" key="1">
    <citation type="journal article" date="2016" name="Nat. Genet.">
        <title>A high-quality carrot genome assembly provides new insights into carotenoid accumulation and asterid genome evolution.</title>
        <authorList>
            <person name="Iorizzo M."/>
            <person name="Ellison S."/>
            <person name="Senalik D."/>
            <person name="Zeng P."/>
            <person name="Satapoomin P."/>
            <person name="Huang J."/>
            <person name="Bowman M."/>
            <person name="Iovene M."/>
            <person name="Sanseverino W."/>
            <person name="Cavagnaro P."/>
            <person name="Yildiz M."/>
            <person name="Macko-Podgorni A."/>
            <person name="Moranska E."/>
            <person name="Grzebelus E."/>
            <person name="Grzebelus D."/>
            <person name="Ashrafi H."/>
            <person name="Zheng Z."/>
            <person name="Cheng S."/>
            <person name="Spooner D."/>
            <person name="Van Deynze A."/>
            <person name="Simon P."/>
        </authorList>
    </citation>
    <scope>NUCLEOTIDE SEQUENCE [LARGE SCALE GENOMIC DNA]</scope>
    <source>
        <tissue evidence="13">Leaf</tissue>
    </source>
</reference>
<feature type="region of interest" description="Disordered" evidence="11">
    <location>
        <begin position="512"/>
        <end position="537"/>
    </location>
</feature>
<dbReference type="Pfam" id="PF00249">
    <property type="entry name" value="Myb_DNA-binding"/>
    <property type="match status" value="1"/>
</dbReference>
<proteinExistence type="inferred from homology"/>
<dbReference type="GO" id="GO:0004239">
    <property type="term" value="F:initiator methionyl aminopeptidase activity"/>
    <property type="evidence" value="ECO:0007669"/>
    <property type="project" value="UniProtKB-UniRule"/>
</dbReference>
<dbReference type="GO" id="GO:0006508">
    <property type="term" value="P:proteolysis"/>
    <property type="evidence" value="ECO:0007669"/>
    <property type="project" value="UniProtKB-KW"/>
</dbReference>
<evidence type="ECO:0000256" key="5">
    <source>
        <dbReference type="ARBA" id="ARBA00022801"/>
    </source>
</evidence>
<evidence type="ECO:0000256" key="3">
    <source>
        <dbReference type="ARBA" id="ARBA00022670"/>
    </source>
</evidence>
<dbReference type="SUPFAM" id="SSF55920">
    <property type="entry name" value="Creatinase/aminopeptidase"/>
    <property type="match status" value="1"/>
</dbReference>
<dbReference type="Gene3D" id="1.10.10.60">
    <property type="entry name" value="Homeodomain-like"/>
    <property type="match status" value="1"/>
</dbReference>
<keyword evidence="8" id="KW-0539">Nucleus</keyword>
<feature type="compositionally biased region" description="Basic residues" evidence="11">
    <location>
        <begin position="78"/>
        <end position="89"/>
    </location>
</feature>
<dbReference type="STRING" id="79200.A0A175YH74"/>
<evidence type="ECO:0000256" key="2">
    <source>
        <dbReference type="ARBA" id="ARBA00022438"/>
    </source>
</evidence>
<dbReference type="NCBIfam" id="TIGR01557">
    <property type="entry name" value="myb_SHAQKYF"/>
    <property type="match status" value="1"/>
</dbReference>
<accession>A0A175YH74</accession>
<feature type="domain" description="HTH myb-type" evidence="12">
    <location>
        <begin position="456"/>
        <end position="516"/>
    </location>
</feature>
<comment type="cofactor">
    <cofactor evidence="9">
        <name>Co(2+)</name>
        <dbReference type="ChEBI" id="CHEBI:48828"/>
    </cofactor>
    <cofactor evidence="9">
        <name>Zn(2+)</name>
        <dbReference type="ChEBI" id="CHEBI:29105"/>
    </cofactor>
    <cofactor evidence="9">
        <name>Mn(2+)</name>
        <dbReference type="ChEBI" id="CHEBI:29035"/>
    </cofactor>
    <cofactor evidence="9">
        <name>Fe(2+)</name>
        <dbReference type="ChEBI" id="CHEBI:29033"/>
    </cofactor>
    <text evidence="9">Binds 2 divalent metal cations per subunit. Has a high-affinity and a low affinity metal-binding site. The true nature of the physiological cofactor is under debate. The enzyme is active with cobalt, zinc, manganese or divalent iron ions. Most likely, methionine aminopeptidases function as mononuclear Fe(2+)-metalloproteases under physiological conditions, and the catalytically relevant metal-binding site has been assigned to the histidine-containing high-affinity site.</text>
</comment>
<feature type="binding site" evidence="9">
    <location>
        <position position="283"/>
    </location>
    <ligand>
        <name>a divalent metal cation</name>
        <dbReference type="ChEBI" id="CHEBI:60240"/>
        <label>2</label>
        <note>catalytic</note>
    </ligand>
</feature>
<evidence type="ECO:0000256" key="4">
    <source>
        <dbReference type="ARBA" id="ARBA00022723"/>
    </source>
</evidence>
<dbReference type="GO" id="GO:0046872">
    <property type="term" value="F:metal ion binding"/>
    <property type="evidence" value="ECO:0007669"/>
    <property type="project" value="UniProtKB-UniRule"/>
</dbReference>
<comment type="function">
    <text evidence="10">Cotranslationally removes the N-terminal methionine from nascent proteins. The N-terminal methionine is often cleaved when the second residue in the primary sequence is small and uncharged (Met-Ala-, Cys, Gly, Pro, Ser, Thr, or Val).</text>
</comment>
<dbReference type="GO" id="GO:0003677">
    <property type="term" value="F:DNA binding"/>
    <property type="evidence" value="ECO:0007669"/>
    <property type="project" value="InterPro"/>
</dbReference>
<feature type="compositionally biased region" description="Low complexity" evidence="11">
    <location>
        <begin position="373"/>
        <end position="383"/>
    </location>
</feature>
<evidence type="ECO:0000256" key="1">
    <source>
        <dbReference type="ARBA" id="ARBA00004123"/>
    </source>
</evidence>
<evidence type="ECO:0000256" key="7">
    <source>
        <dbReference type="ARBA" id="ARBA00023163"/>
    </source>
</evidence>
<feature type="binding site" evidence="9">
    <location>
        <position position="220"/>
    </location>
    <ligand>
        <name>a divalent metal cation</name>
        <dbReference type="ChEBI" id="CHEBI:60240"/>
        <label>2</label>
        <note>catalytic</note>
    </ligand>
</feature>
<dbReference type="InterPro" id="IPR000994">
    <property type="entry name" value="Pept_M24"/>
</dbReference>
<gene>
    <name evidence="13" type="ORF">DCAR_030077</name>
</gene>
<dbReference type="SUPFAM" id="SSF46689">
    <property type="entry name" value="Homeodomain-like"/>
    <property type="match status" value="1"/>
</dbReference>
<dbReference type="GO" id="GO:0070006">
    <property type="term" value="F:metalloaminopeptidase activity"/>
    <property type="evidence" value="ECO:0007669"/>
    <property type="project" value="UniProtKB-UniRule"/>
</dbReference>
<dbReference type="PANTHER" id="PTHR43330:SF1">
    <property type="entry name" value="METHIONINE AMINOPEPTIDASE 1B, CHLOROPLASTIC"/>
    <property type="match status" value="1"/>
</dbReference>
<name>A0A175YH74_DAUCS</name>
<dbReference type="HAMAP" id="MF_01974">
    <property type="entry name" value="MetAP_1"/>
    <property type="match status" value="1"/>
</dbReference>
<dbReference type="InterPro" id="IPR001005">
    <property type="entry name" value="SANT/Myb"/>
</dbReference>
<keyword evidence="6" id="KW-0805">Transcription regulation</keyword>
<dbReference type="InterPro" id="IPR006447">
    <property type="entry name" value="Myb_dom_plants"/>
</dbReference>
<dbReference type="AlphaFoldDB" id="A0A175YH74"/>
<feature type="binding site" evidence="9">
    <location>
        <position position="192"/>
    </location>
    <ligand>
        <name>substrate</name>
    </ligand>
</feature>
<dbReference type="Pfam" id="PF00557">
    <property type="entry name" value="Peptidase_M24"/>
    <property type="match status" value="1"/>
</dbReference>
<keyword evidence="5 9" id="KW-0378">Hydrolase</keyword>
<comment type="subcellular location">
    <subcellularLocation>
        <location evidence="1">Nucleus</location>
    </subcellularLocation>
</comment>
<dbReference type="PROSITE" id="PS51294">
    <property type="entry name" value="HTH_MYB"/>
    <property type="match status" value="1"/>
</dbReference>
<organism evidence="13">
    <name type="scientific">Daucus carota subsp. sativus</name>
    <name type="common">Carrot</name>
    <dbReference type="NCBI Taxonomy" id="79200"/>
    <lineage>
        <taxon>Eukaryota</taxon>
        <taxon>Viridiplantae</taxon>
        <taxon>Streptophyta</taxon>
        <taxon>Embryophyta</taxon>
        <taxon>Tracheophyta</taxon>
        <taxon>Spermatophyta</taxon>
        <taxon>Magnoliopsida</taxon>
        <taxon>eudicotyledons</taxon>
        <taxon>Gunneridae</taxon>
        <taxon>Pentapetalae</taxon>
        <taxon>asterids</taxon>
        <taxon>campanulids</taxon>
        <taxon>Apiales</taxon>
        <taxon>Apiaceae</taxon>
        <taxon>Apioideae</taxon>
        <taxon>Scandiceae</taxon>
        <taxon>Daucinae</taxon>
        <taxon>Daucus</taxon>
        <taxon>Daucus sect. Daucus</taxon>
    </lineage>
</organism>
<feature type="compositionally biased region" description="Low complexity" evidence="11">
    <location>
        <begin position="518"/>
        <end position="530"/>
    </location>
</feature>
<dbReference type="EMBL" id="LNRQ01000009">
    <property type="protein sequence ID" value="KZM82508.1"/>
    <property type="molecule type" value="Genomic_DNA"/>
</dbReference>